<comment type="caution">
    <text evidence="1">The sequence shown here is derived from an EMBL/GenBank/DDBJ whole genome shotgun (WGS) entry which is preliminary data.</text>
</comment>
<dbReference type="InterPro" id="IPR032675">
    <property type="entry name" value="LRR_dom_sf"/>
</dbReference>
<dbReference type="SUPFAM" id="SSF52047">
    <property type="entry name" value="RNI-like"/>
    <property type="match status" value="1"/>
</dbReference>
<gene>
    <name evidence="1" type="ORF">VKT23_000284</name>
</gene>
<dbReference type="Proteomes" id="UP001498398">
    <property type="component" value="Unassembled WGS sequence"/>
</dbReference>
<evidence type="ECO:0000313" key="1">
    <source>
        <dbReference type="EMBL" id="KAK7472162.1"/>
    </source>
</evidence>
<keyword evidence="2" id="KW-1185">Reference proteome</keyword>
<protein>
    <submittedName>
        <fullName evidence="1">Uncharacterized protein</fullName>
    </submittedName>
</protein>
<dbReference type="EMBL" id="JBANRG010000001">
    <property type="protein sequence ID" value="KAK7472162.1"/>
    <property type="molecule type" value="Genomic_DNA"/>
</dbReference>
<organism evidence="1 2">
    <name type="scientific">Marasmiellus scandens</name>
    <dbReference type="NCBI Taxonomy" id="2682957"/>
    <lineage>
        <taxon>Eukaryota</taxon>
        <taxon>Fungi</taxon>
        <taxon>Dikarya</taxon>
        <taxon>Basidiomycota</taxon>
        <taxon>Agaricomycotina</taxon>
        <taxon>Agaricomycetes</taxon>
        <taxon>Agaricomycetidae</taxon>
        <taxon>Agaricales</taxon>
        <taxon>Marasmiineae</taxon>
        <taxon>Omphalotaceae</taxon>
        <taxon>Marasmiellus</taxon>
    </lineage>
</organism>
<accession>A0ABR1K4W1</accession>
<dbReference type="Gene3D" id="3.80.10.10">
    <property type="entry name" value="Ribonuclease Inhibitor"/>
    <property type="match status" value="1"/>
</dbReference>
<name>A0ABR1K4W1_9AGAR</name>
<proteinExistence type="predicted"/>
<sequence>MAVCDEVPPHHANMVHSWLSRSGDLDIHILISSAVADPDLVHPIIPFAGQIRTLCLDSPVACLLSFANLPLGTSFSRLTSFQSVTWGHPSDALVPQGAIIYSERRLLDCAPGLVTLSLRHKNHSTDLQNGLWLLLRSKMIGWPDWPQITHLDLRETELDIEVVYELLVQCKALVTFSAYVPHYDPNHEALPRPLHVLKCLKYFSLSATCWDESIGTSFIECDNLLRFIQFPDLDTLDLRRIFNPIPALSSQTFPLRSLFLTDSLRGCSSMDLCSFLQSCTLLEELQVVSCHECVPWFDHDFVRVLTYDPKSKNLPSLIKLQLKIRLPMPQDLISLYRRKLLHLEVARMVDSRWMQHSEGVKQWSSVVLCFVREPEWLFYTLTEGWYKELMSTGLKMTVEYGLVSVTSVKEEYLEIEDLAEGGSI</sequence>
<evidence type="ECO:0000313" key="2">
    <source>
        <dbReference type="Proteomes" id="UP001498398"/>
    </source>
</evidence>
<reference evidence="1 2" key="1">
    <citation type="submission" date="2024-01" db="EMBL/GenBank/DDBJ databases">
        <title>A draft genome for the cacao thread blight pathogen Marasmiellus scandens.</title>
        <authorList>
            <person name="Baruah I.K."/>
            <person name="Leung J."/>
            <person name="Bukari Y."/>
            <person name="Amoako-Attah I."/>
            <person name="Meinhardt L.W."/>
            <person name="Bailey B.A."/>
            <person name="Cohen S.P."/>
        </authorList>
    </citation>
    <scope>NUCLEOTIDE SEQUENCE [LARGE SCALE GENOMIC DNA]</scope>
    <source>
        <strain evidence="1 2">GH-19</strain>
    </source>
</reference>